<evidence type="ECO:0000313" key="3">
    <source>
        <dbReference type="Proteomes" id="UP000002149"/>
    </source>
</evidence>
<dbReference type="PaxDb" id="214684-Q5K9B9"/>
<reference evidence="2 3" key="1">
    <citation type="journal article" date="2005" name="Science">
        <title>The genome of the basidiomycetous yeast and human pathogen Cryptococcus neoformans.</title>
        <authorList>
            <person name="Loftus B.J."/>
            <person name="Fung E."/>
            <person name="Roncaglia P."/>
            <person name="Rowley D."/>
            <person name="Amedeo P."/>
            <person name="Bruno D."/>
            <person name="Vamathevan J."/>
            <person name="Miranda M."/>
            <person name="Anderson I.J."/>
            <person name="Fraser J.A."/>
            <person name="Allen J.E."/>
            <person name="Bosdet I.E."/>
            <person name="Brent M.R."/>
            <person name="Chiu R."/>
            <person name="Doering T.L."/>
            <person name="Donlin M.J."/>
            <person name="D'Souza C.A."/>
            <person name="Fox D.S."/>
            <person name="Grinberg V."/>
            <person name="Fu J."/>
            <person name="Fukushima M."/>
            <person name="Haas B.J."/>
            <person name="Huang J.C."/>
            <person name="Janbon G."/>
            <person name="Jones S.J."/>
            <person name="Koo H.L."/>
            <person name="Krzywinski M.I."/>
            <person name="Kwon-Chung J.K."/>
            <person name="Lengeler K.B."/>
            <person name="Maiti R."/>
            <person name="Marra M.A."/>
            <person name="Marra R.E."/>
            <person name="Mathewson C.A."/>
            <person name="Mitchell T.G."/>
            <person name="Pertea M."/>
            <person name="Riggs F.R."/>
            <person name="Salzberg S.L."/>
            <person name="Schein J.E."/>
            <person name="Shvartsbeyn A."/>
            <person name="Shin H."/>
            <person name="Shumway M."/>
            <person name="Specht C.A."/>
            <person name="Suh B.B."/>
            <person name="Tenney A."/>
            <person name="Utterback T.R."/>
            <person name="Wickes B.L."/>
            <person name="Wortman J.R."/>
            <person name="Wye N.H."/>
            <person name="Kronstad J.W."/>
            <person name="Lodge J.K."/>
            <person name="Heitman J."/>
            <person name="Davis R.W."/>
            <person name="Fraser C.M."/>
            <person name="Hyman R.W."/>
        </authorList>
    </citation>
    <scope>NUCLEOTIDE SEQUENCE [LARGE SCALE GENOMIC DNA]</scope>
    <source>
        <strain evidence="3">JEC21 / ATCC MYA-565</strain>
    </source>
</reference>
<dbReference type="Proteomes" id="UP000002149">
    <property type="component" value="Chromosome 11"/>
</dbReference>
<evidence type="ECO:0000313" key="2">
    <source>
        <dbReference type="EMBL" id="AAW46227.1"/>
    </source>
</evidence>
<gene>
    <name evidence="2" type="ordered locus">CNK02490</name>
</gene>
<dbReference type="EMBL" id="AE017351">
    <property type="protein sequence ID" value="AAW46227.1"/>
    <property type="molecule type" value="Genomic_DNA"/>
</dbReference>
<organism evidence="2 3">
    <name type="scientific">Cryptococcus deneoformans (strain JEC21 / ATCC MYA-565)</name>
    <name type="common">Cryptococcus neoformans var. neoformans serotype D</name>
    <dbReference type="NCBI Taxonomy" id="214684"/>
    <lineage>
        <taxon>Eukaryota</taxon>
        <taxon>Fungi</taxon>
        <taxon>Dikarya</taxon>
        <taxon>Basidiomycota</taxon>
        <taxon>Agaricomycotina</taxon>
        <taxon>Tremellomycetes</taxon>
        <taxon>Tremellales</taxon>
        <taxon>Cryptococcaceae</taxon>
        <taxon>Cryptococcus</taxon>
        <taxon>Cryptococcus neoformans species complex</taxon>
    </lineage>
</organism>
<dbReference type="KEGG" id="cne:CNK02490"/>
<dbReference type="AlphaFoldDB" id="Q5K9B9"/>
<keyword evidence="1" id="KW-0812">Transmembrane</keyword>
<feature type="transmembrane region" description="Helical" evidence="1">
    <location>
        <begin position="20"/>
        <end position="37"/>
    </location>
</feature>
<name>Q5K9B9_CRYD1</name>
<dbReference type="InParanoid" id="Q5K9B9"/>
<protein>
    <submittedName>
        <fullName evidence="2">Expressed protein</fullName>
    </submittedName>
</protein>
<dbReference type="RefSeq" id="XP_567744.1">
    <property type="nucleotide sequence ID" value="XM_567744.2"/>
</dbReference>
<accession>Q5K9B9</accession>
<keyword evidence="3" id="KW-1185">Reference proteome</keyword>
<proteinExistence type="predicted"/>
<keyword evidence="1" id="KW-1133">Transmembrane helix</keyword>
<dbReference type="VEuPathDB" id="FungiDB:CNK02490"/>
<dbReference type="GeneID" id="3254379"/>
<keyword evidence="1" id="KW-0472">Membrane</keyword>
<sequence length="197" mass="22330">MTNGPCPIIKNNGAVFPPSVVQITISPLTLIFLQVLLSSSRDKSLPCNNSATRHGLTVFLLGYARRRQLFFVHASLSCRRYPPIPGCLTIRPFHLPSTHITVESCSPLRRSMMSLFRRQLMISHPGINTMPSVHHIPLRSNYVSIPWPTRLSLVLISFIMHCVWLDLQTCLRIILHNNANTVLRLLCAARGDKRCRR</sequence>
<dbReference type="HOGENOM" id="CLU_1396248_0_0_1"/>
<evidence type="ECO:0000256" key="1">
    <source>
        <dbReference type="SAM" id="Phobius"/>
    </source>
</evidence>